<feature type="region of interest" description="Disordered" evidence="1">
    <location>
        <begin position="402"/>
        <end position="845"/>
    </location>
</feature>
<dbReference type="SMART" id="SM00384">
    <property type="entry name" value="AT_hook"/>
    <property type="match status" value="3"/>
</dbReference>
<feature type="compositionally biased region" description="Basic residues" evidence="1">
    <location>
        <begin position="176"/>
        <end position="188"/>
    </location>
</feature>
<feature type="compositionally biased region" description="Low complexity" evidence="1">
    <location>
        <begin position="157"/>
        <end position="175"/>
    </location>
</feature>
<name>A0A163CRC9_DIDRA</name>
<feature type="compositionally biased region" description="Acidic residues" evidence="1">
    <location>
        <begin position="354"/>
        <end position="367"/>
    </location>
</feature>
<keyword evidence="3" id="KW-1185">Reference proteome</keyword>
<feature type="compositionally biased region" description="Basic and acidic residues" evidence="1">
    <location>
        <begin position="409"/>
        <end position="428"/>
    </location>
</feature>
<dbReference type="Proteomes" id="UP000076837">
    <property type="component" value="Unassembled WGS sequence"/>
</dbReference>
<feature type="compositionally biased region" description="Polar residues" evidence="1">
    <location>
        <begin position="605"/>
        <end position="615"/>
    </location>
</feature>
<organism evidence="2 3">
    <name type="scientific">Didymella rabiei</name>
    <name type="common">Chickpea ascochyta blight fungus</name>
    <name type="synonym">Mycosphaerella rabiei</name>
    <dbReference type="NCBI Taxonomy" id="5454"/>
    <lineage>
        <taxon>Eukaryota</taxon>
        <taxon>Fungi</taxon>
        <taxon>Dikarya</taxon>
        <taxon>Ascomycota</taxon>
        <taxon>Pezizomycotina</taxon>
        <taxon>Dothideomycetes</taxon>
        <taxon>Pleosporomycetidae</taxon>
        <taxon>Pleosporales</taxon>
        <taxon>Pleosporineae</taxon>
        <taxon>Didymellaceae</taxon>
        <taxon>Ascochyta</taxon>
    </lineage>
</organism>
<evidence type="ECO:0000256" key="1">
    <source>
        <dbReference type="SAM" id="MobiDB-lite"/>
    </source>
</evidence>
<dbReference type="OrthoDB" id="3795696at2759"/>
<feature type="compositionally biased region" description="Basic and acidic residues" evidence="1">
    <location>
        <begin position="463"/>
        <end position="486"/>
    </location>
</feature>
<feature type="compositionally biased region" description="Basic and acidic residues" evidence="1">
    <location>
        <begin position="743"/>
        <end position="798"/>
    </location>
</feature>
<feature type="compositionally biased region" description="Basic residues" evidence="1">
    <location>
        <begin position="453"/>
        <end position="462"/>
    </location>
</feature>
<sequence length="845" mass="91601">MSLNGDSKLTHDQWNSKAPMPSPFKNWLETHGKDAFKDFREDHPTSKLSYEAWCQTEQVYGGYLFYAASMIWDEDGSSEDERTKRRRIARVPDNDPKKTVFTNGNGAPRTAGSATPMPVANSGELSASGKRKRKPRKKYLSQELVASDEELEERVEATPANNGAAAPTAPAIAVNGRRKSSSRKPRKKPLSEETISPEDENDDPMEIDAAFIASPLPVRSAPRTAAATKQLESPKKATLKQSSVKKSRESFLVRLPFHLWDAVNLDEKSEEMVLDKDSDNKGASVAEVSRPAVTPAAKPSANAEFGVKADTNTDQVAETATAEGTPDPSTANTRRGLRNRKPAQQRPYYHDAQLFEDTETGSEEEGSLELSSPAQSRNNYDMSDFPAGALWDILISEVDRLYDPPNPECGEKHMSPERLGDVDNDLPKTKHFKGKGRAWKKEGSDEDEEFTPKQKKAAKAAKAKADKANAKAEKAAEKAAADDNPKQKKKIGRPRKSNLSEDAVRDESDNDTSVLGGETNPQTTPTQPPKRGRGRPRKSALSSELVRDDSEDEAPAPAPKPVEPRTMIDSTTPPKPKSTSRPSTATSTTHVATPKKRGRPRKSDISTTPAKSSATGADETEAHVPQRRGSSATSPANAAKPKTTRARTSISSAPDAPTPVSASASASTSTPVSTARAIPNLNRGAALVESLYPREPSHAPSQASPVSTPAPTPTAPASLSIGEPAFASTEASVQPPLEVEGVAAKEAETKEAEMKEAETKEAETKEAETKEAETKEAETKEAETKEAETKEAETKKEEKEEEKENEENKEDREDKVDTHDPPDPTPMDQDREMSASMSLSSDSEL</sequence>
<evidence type="ECO:0000313" key="3">
    <source>
        <dbReference type="Proteomes" id="UP000076837"/>
    </source>
</evidence>
<feature type="region of interest" description="Disordered" evidence="1">
    <location>
        <begin position="75"/>
        <end position="247"/>
    </location>
</feature>
<dbReference type="PRINTS" id="PR00929">
    <property type="entry name" value="ATHOOK"/>
</dbReference>
<feature type="compositionally biased region" description="Basic and acidic residues" evidence="1">
    <location>
        <begin position="809"/>
        <end position="833"/>
    </location>
</feature>
<feature type="compositionally biased region" description="Low complexity" evidence="1">
    <location>
        <begin position="577"/>
        <end position="589"/>
    </location>
</feature>
<feature type="compositionally biased region" description="Low complexity" evidence="1">
    <location>
        <begin position="834"/>
        <end position="845"/>
    </location>
</feature>
<evidence type="ECO:0000313" key="2">
    <source>
        <dbReference type="EMBL" id="KZM22640.1"/>
    </source>
</evidence>
<dbReference type="GO" id="GO:0003677">
    <property type="term" value="F:DNA binding"/>
    <property type="evidence" value="ECO:0007669"/>
    <property type="project" value="InterPro"/>
</dbReference>
<feature type="region of interest" description="Disordered" evidence="1">
    <location>
        <begin position="1"/>
        <end position="22"/>
    </location>
</feature>
<dbReference type="EMBL" id="JYNV01000212">
    <property type="protein sequence ID" value="KZM22640.1"/>
    <property type="molecule type" value="Genomic_DNA"/>
</dbReference>
<gene>
    <name evidence="2" type="ORF">ST47_g6218</name>
</gene>
<feature type="compositionally biased region" description="Basic residues" evidence="1">
    <location>
        <begin position="487"/>
        <end position="496"/>
    </location>
</feature>
<feature type="compositionally biased region" description="Basic residues" evidence="1">
    <location>
        <begin position="129"/>
        <end position="139"/>
    </location>
</feature>
<reference evidence="2 3" key="1">
    <citation type="journal article" date="2016" name="Sci. Rep.">
        <title>Draft genome sequencing and secretome analysis of fungal phytopathogen Ascochyta rabiei provides insight into the necrotrophic effector repertoire.</title>
        <authorList>
            <person name="Verma S."/>
            <person name="Gazara R.K."/>
            <person name="Nizam S."/>
            <person name="Parween S."/>
            <person name="Chattopadhyay D."/>
            <person name="Verma P.K."/>
        </authorList>
    </citation>
    <scope>NUCLEOTIDE SEQUENCE [LARGE SCALE GENOMIC DNA]</scope>
    <source>
        <strain evidence="2 3">ArDII</strain>
    </source>
</reference>
<accession>A0A163CRC9</accession>
<feature type="compositionally biased region" description="Basic residues" evidence="1">
    <location>
        <begin position="429"/>
        <end position="438"/>
    </location>
</feature>
<dbReference type="AlphaFoldDB" id="A0A163CRC9"/>
<feature type="compositionally biased region" description="Polar residues" evidence="1">
    <location>
        <begin position="1"/>
        <end position="16"/>
    </location>
</feature>
<dbReference type="Pfam" id="PF02178">
    <property type="entry name" value="AT_hook"/>
    <property type="match status" value="3"/>
</dbReference>
<protein>
    <submittedName>
        <fullName evidence="2">DNA binding</fullName>
    </submittedName>
</protein>
<proteinExistence type="predicted"/>
<feature type="region of interest" description="Disordered" evidence="1">
    <location>
        <begin position="274"/>
        <end position="381"/>
    </location>
</feature>
<feature type="compositionally biased region" description="Acidic residues" evidence="1">
    <location>
        <begin position="195"/>
        <end position="206"/>
    </location>
</feature>
<comment type="caution">
    <text evidence="2">The sequence shown here is derived from an EMBL/GenBank/DDBJ whole genome shotgun (WGS) entry which is preliminary data.</text>
</comment>
<feature type="compositionally biased region" description="Basic and acidic residues" evidence="1">
    <location>
        <begin position="498"/>
        <end position="507"/>
    </location>
</feature>
<feature type="compositionally biased region" description="Low complexity" evidence="1">
    <location>
        <begin position="651"/>
        <end position="675"/>
    </location>
</feature>
<feature type="compositionally biased region" description="Acidic residues" evidence="1">
    <location>
        <begin position="799"/>
        <end position="808"/>
    </location>
</feature>
<dbReference type="InterPro" id="IPR017956">
    <property type="entry name" value="AT_hook_DNA-bd_motif"/>
</dbReference>